<evidence type="ECO:0000313" key="1">
    <source>
        <dbReference type="EMBL" id="KDN54713.1"/>
    </source>
</evidence>
<name>A0A066WQ65_9FLAO</name>
<organism evidence="1 2">
    <name type="scientific">Flavobacterium seoulense</name>
    <dbReference type="NCBI Taxonomy" id="1492738"/>
    <lineage>
        <taxon>Bacteria</taxon>
        <taxon>Pseudomonadati</taxon>
        <taxon>Bacteroidota</taxon>
        <taxon>Flavobacteriia</taxon>
        <taxon>Flavobacteriales</taxon>
        <taxon>Flavobacteriaceae</taxon>
        <taxon>Flavobacterium</taxon>
    </lineage>
</organism>
<dbReference type="OrthoDB" id="1121506at2"/>
<dbReference type="InterPro" id="IPR013783">
    <property type="entry name" value="Ig-like_fold"/>
</dbReference>
<dbReference type="AlphaFoldDB" id="A0A066WQ65"/>
<dbReference type="STRING" id="1492738.FEM21_22270"/>
<reference evidence="1 2" key="1">
    <citation type="submission" date="2014-05" db="EMBL/GenBank/DDBJ databases">
        <title>Genome Sequence of Flavobacterium sp. EM1321.</title>
        <authorList>
            <person name="Shin S.-K."/>
            <person name="Yi H."/>
        </authorList>
    </citation>
    <scope>NUCLEOTIDE SEQUENCE [LARGE SCALE GENOMIC DNA]</scope>
    <source>
        <strain evidence="1 2">EM1321</strain>
    </source>
</reference>
<dbReference type="Gene3D" id="2.60.40.10">
    <property type="entry name" value="Immunoglobulins"/>
    <property type="match status" value="3"/>
</dbReference>
<dbReference type="InterPro" id="IPR036116">
    <property type="entry name" value="FN3_sf"/>
</dbReference>
<comment type="caution">
    <text evidence="1">The sequence shown here is derived from an EMBL/GenBank/DDBJ whole genome shotgun (WGS) entry which is preliminary data.</text>
</comment>
<dbReference type="SUPFAM" id="SSF49265">
    <property type="entry name" value="Fibronectin type III"/>
    <property type="match status" value="1"/>
</dbReference>
<gene>
    <name evidence="1" type="ORF">FEM21_22270</name>
</gene>
<protein>
    <recommendedName>
        <fullName evidence="3">Fibronectin type-III domain-containing protein</fullName>
    </recommendedName>
</protein>
<dbReference type="PATRIC" id="fig|1492738.3.peg.2215"/>
<sequence>MKKTILSKLFFGFFLITVTSCEEILLETDISKKEVQLVAPANNISFNATGVTFTWEAVPDATKYRLQIAKPSFENPSQIVLDTTITATSFNQQLAIANYEWRVRALNSAYETNYSSRFFSVANNDDFQSNTVVLNTPSNNLITKTPLQSLSWQSIIGATNYQLQVYDSSNTIKLDETLTTTSYDYTFPEGNYSWRVKATNGEKQTLYTSRTILVDKTVPNTPTLVSPVNASTTSNTTISFQWSRTAIPGSAEKDSIYIYTNSTETALKLKAEATSPYSNTTLTTGTYYWHTKAFDAAGNTSAKSTVFSFTVN</sequence>
<dbReference type="Proteomes" id="UP000027064">
    <property type="component" value="Unassembled WGS sequence"/>
</dbReference>
<dbReference type="eggNOG" id="COG4733">
    <property type="taxonomic scope" value="Bacteria"/>
</dbReference>
<keyword evidence="2" id="KW-1185">Reference proteome</keyword>
<dbReference type="EMBL" id="JNCA01000020">
    <property type="protein sequence ID" value="KDN54713.1"/>
    <property type="molecule type" value="Genomic_DNA"/>
</dbReference>
<accession>A0A066WQ65</accession>
<proteinExistence type="predicted"/>
<evidence type="ECO:0008006" key="3">
    <source>
        <dbReference type="Google" id="ProtNLM"/>
    </source>
</evidence>
<evidence type="ECO:0000313" key="2">
    <source>
        <dbReference type="Proteomes" id="UP000027064"/>
    </source>
</evidence>
<dbReference type="PROSITE" id="PS51257">
    <property type="entry name" value="PROKAR_LIPOPROTEIN"/>
    <property type="match status" value="1"/>
</dbReference>
<dbReference type="RefSeq" id="WP_035660384.1">
    <property type="nucleotide sequence ID" value="NZ_JNCA01000020.1"/>
</dbReference>